<name>A0A9P5CMG3_CRYP1</name>
<comment type="caution">
    <text evidence="1">The sequence shown here is derived from an EMBL/GenBank/DDBJ whole genome shotgun (WGS) entry which is preliminary data.</text>
</comment>
<dbReference type="EMBL" id="MU032350">
    <property type="protein sequence ID" value="KAF3762860.1"/>
    <property type="molecule type" value="Genomic_DNA"/>
</dbReference>
<dbReference type="OrthoDB" id="5425374at2759"/>
<evidence type="ECO:0000313" key="1">
    <source>
        <dbReference type="EMBL" id="KAF3762860.1"/>
    </source>
</evidence>
<evidence type="ECO:0000313" key="2">
    <source>
        <dbReference type="Proteomes" id="UP000803844"/>
    </source>
</evidence>
<accession>A0A9P5CMG3</accession>
<keyword evidence="2" id="KW-1185">Reference proteome</keyword>
<organism evidence="1 2">
    <name type="scientific">Cryphonectria parasitica (strain ATCC 38755 / EP155)</name>
    <dbReference type="NCBI Taxonomy" id="660469"/>
    <lineage>
        <taxon>Eukaryota</taxon>
        <taxon>Fungi</taxon>
        <taxon>Dikarya</taxon>
        <taxon>Ascomycota</taxon>
        <taxon>Pezizomycotina</taxon>
        <taxon>Sordariomycetes</taxon>
        <taxon>Sordariomycetidae</taxon>
        <taxon>Diaporthales</taxon>
        <taxon>Cryphonectriaceae</taxon>
        <taxon>Cryphonectria-Endothia species complex</taxon>
        <taxon>Cryphonectria</taxon>
    </lineage>
</organism>
<reference evidence="1" key="1">
    <citation type="journal article" date="2020" name="Phytopathology">
        <title>Genome sequence of the chestnut blight fungus Cryphonectria parasitica EP155: A fundamental resource for an archetypical invasive plant pathogen.</title>
        <authorList>
            <person name="Crouch J.A."/>
            <person name="Dawe A."/>
            <person name="Aerts A."/>
            <person name="Barry K."/>
            <person name="Churchill A.C.L."/>
            <person name="Grimwood J."/>
            <person name="Hillman B."/>
            <person name="Milgroom M.G."/>
            <person name="Pangilinan J."/>
            <person name="Smith M."/>
            <person name="Salamov A."/>
            <person name="Schmutz J."/>
            <person name="Yadav J."/>
            <person name="Grigoriev I.V."/>
            <person name="Nuss D."/>
        </authorList>
    </citation>
    <scope>NUCLEOTIDE SEQUENCE</scope>
    <source>
        <strain evidence="1">EP155</strain>
    </source>
</reference>
<gene>
    <name evidence="1" type="ORF">M406DRAFT_263687</name>
</gene>
<feature type="non-terminal residue" evidence="1">
    <location>
        <position position="1"/>
    </location>
</feature>
<dbReference type="RefSeq" id="XP_040773839.1">
    <property type="nucleotide sequence ID" value="XM_040917608.1"/>
</dbReference>
<dbReference type="AlphaFoldDB" id="A0A9P5CMG3"/>
<proteinExistence type="predicted"/>
<dbReference type="Proteomes" id="UP000803844">
    <property type="component" value="Unassembled WGS sequence"/>
</dbReference>
<dbReference type="GeneID" id="63834737"/>
<sequence length="56" mass="6610">FLIIKKNNSLCLINNAQKYNKHSFKNAFILSASDEFSEKFAIYKILLLLDFFSKYN</sequence>
<protein>
    <submittedName>
        <fullName evidence="1">Uncharacterized protein</fullName>
    </submittedName>
</protein>